<name>A0ACB9L7K9_BAUVA</name>
<keyword evidence="2" id="KW-1185">Reference proteome</keyword>
<dbReference type="Proteomes" id="UP000828941">
    <property type="component" value="Chromosome 12"/>
</dbReference>
<gene>
    <name evidence="1" type="ORF">L6164_028901</name>
</gene>
<evidence type="ECO:0000313" key="1">
    <source>
        <dbReference type="EMBL" id="KAI4305538.1"/>
    </source>
</evidence>
<reference evidence="1 2" key="1">
    <citation type="journal article" date="2022" name="DNA Res.">
        <title>Chromosomal-level genome assembly of the orchid tree Bauhinia variegata (Leguminosae; Cercidoideae) supports the allotetraploid origin hypothesis of Bauhinia.</title>
        <authorList>
            <person name="Zhong Y."/>
            <person name="Chen Y."/>
            <person name="Zheng D."/>
            <person name="Pang J."/>
            <person name="Liu Y."/>
            <person name="Luo S."/>
            <person name="Meng S."/>
            <person name="Qian L."/>
            <person name="Wei D."/>
            <person name="Dai S."/>
            <person name="Zhou R."/>
        </authorList>
    </citation>
    <scope>NUCLEOTIDE SEQUENCE [LARGE SCALE GENOMIC DNA]</scope>
    <source>
        <strain evidence="1">BV-YZ2020</strain>
    </source>
</reference>
<sequence length="462" mass="51866">MKKAELVFMSIAARGHIFAIIDFANLLIERDERLSVTVLVTNEAKEYIVELPSYANISFLELPHVEPPPMELRYRCIEKYIIDHMESHRTCVKEAIVNHVMPKSPKLLGLVIDLFCTSMIDVANELGLPSYLFFTSGATFLAFMFYLPDRHDRVGRDQFEESEPESIVPGYINPVPATVMPTVGFMEDGYISLLNLSIKFKETKGIVVNTFLDLESHALSSLSTLDLPPVYNVGPLINHKNQNSMQSKNHDKIMKWLDEQPPSSVVFLCFGSGGFFGVPQLKEIAKGLEKSGHRFLWSIRAVSEEKPPKQIKDTQHMTILPEGFLDRTKGRGLTCGWAPQVEVLAHKAVGGFVSHCGWNSILESLWFGVPILTWPLYAEQQLNAFQLVKELGLAFELKLDSRMFSDDIVKGDAIANAVKCLMKEDSEVRKTVKDLSVKGRKAVETGGSSYATVGHWIETIWS</sequence>
<organism evidence="1 2">
    <name type="scientific">Bauhinia variegata</name>
    <name type="common">Purple orchid tree</name>
    <name type="synonym">Phanera variegata</name>
    <dbReference type="NCBI Taxonomy" id="167791"/>
    <lineage>
        <taxon>Eukaryota</taxon>
        <taxon>Viridiplantae</taxon>
        <taxon>Streptophyta</taxon>
        <taxon>Embryophyta</taxon>
        <taxon>Tracheophyta</taxon>
        <taxon>Spermatophyta</taxon>
        <taxon>Magnoliopsida</taxon>
        <taxon>eudicotyledons</taxon>
        <taxon>Gunneridae</taxon>
        <taxon>Pentapetalae</taxon>
        <taxon>rosids</taxon>
        <taxon>fabids</taxon>
        <taxon>Fabales</taxon>
        <taxon>Fabaceae</taxon>
        <taxon>Cercidoideae</taxon>
        <taxon>Cercideae</taxon>
        <taxon>Bauhiniinae</taxon>
        <taxon>Bauhinia</taxon>
    </lineage>
</organism>
<protein>
    <submittedName>
        <fullName evidence="1">Uncharacterized protein</fullName>
    </submittedName>
</protein>
<evidence type="ECO:0000313" key="2">
    <source>
        <dbReference type="Proteomes" id="UP000828941"/>
    </source>
</evidence>
<accession>A0ACB9L7K9</accession>
<proteinExistence type="predicted"/>
<dbReference type="EMBL" id="CM039437">
    <property type="protein sequence ID" value="KAI4305538.1"/>
    <property type="molecule type" value="Genomic_DNA"/>
</dbReference>
<comment type="caution">
    <text evidence="1">The sequence shown here is derived from an EMBL/GenBank/DDBJ whole genome shotgun (WGS) entry which is preliminary data.</text>
</comment>